<dbReference type="GO" id="GO:0097320">
    <property type="term" value="P:plasma membrane tubulation"/>
    <property type="evidence" value="ECO:0007669"/>
    <property type="project" value="TreeGrafter"/>
</dbReference>
<dbReference type="Gene3D" id="1.20.1270.60">
    <property type="entry name" value="Arfaptin homology (AH) domain/BAR domain"/>
    <property type="match status" value="1"/>
</dbReference>
<dbReference type="AlphaFoldDB" id="A0A0D2I2C1"/>
<keyword evidence="6" id="KW-1185">Reference proteome</keyword>
<dbReference type="Proteomes" id="UP000053789">
    <property type="component" value="Unassembled WGS sequence"/>
</dbReference>
<proteinExistence type="predicted"/>
<evidence type="ECO:0000313" key="5">
    <source>
        <dbReference type="EMBL" id="KIW97360.1"/>
    </source>
</evidence>
<sequence>MEGEDSEAYFARRFGSDYTVVHRALRDTADNHWYGRDHRFFGAINCLYLFQATVDDGPLAFESPTEYNARLQRYWKHYLDQLNRRDVVGRIQEGREPRHHAGQVERTNDRDYEVEERRYRTMESAANRLQKEAKGYLDSLRAMTASQMRIAETIDAFYGDAGTRDGVSRSYKQAVEDLDAETIKALDGPYRATVLEPISRFCAYFPDINECIKKRNNKLLDYDSMRSKVKKLVEKPDKDVTKLPRAEKEAEMAKQAYEQLNEQLFTELPQLIDLRVPYLDPSFEALVKIQLRFCAEAYSRMAQVQQYLDPETREQYARGDLDNRVEQVLSEIRDLTIAGTV</sequence>
<evidence type="ECO:0000256" key="1">
    <source>
        <dbReference type="ARBA" id="ARBA00004245"/>
    </source>
</evidence>
<evidence type="ECO:0000256" key="2">
    <source>
        <dbReference type="ARBA" id="ARBA00022490"/>
    </source>
</evidence>
<dbReference type="PANTHER" id="PTHR47174">
    <property type="entry name" value="BRIDGING INTEGRATOR 3"/>
    <property type="match status" value="1"/>
</dbReference>
<comment type="subcellular location">
    <subcellularLocation>
        <location evidence="1">Cytoplasm</location>
        <location evidence="1">Cytoskeleton</location>
    </subcellularLocation>
</comment>
<dbReference type="VEuPathDB" id="FungiDB:Z519_02752"/>
<dbReference type="InterPro" id="IPR046982">
    <property type="entry name" value="BIN3/RVS161-like"/>
</dbReference>
<dbReference type="Pfam" id="PF03114">
    <property type="entry name" value="BAR"/>
    <property type="match status" value="1"/>
</dbReference>
<organism evidence="5 6">
    <name type="scientific">Cladophialophora bantiana (strain ATCC 10958 / CBS 173.52 / CDC B-1940 / NIH 8579)</name>
    <name type="common">Xylohypha bantiana</name>
    <dbReference type="NCBI Taxonomy" id="1442370"/>
    <lineage>
        <taxon>Eukaryota</taxon>
        <taxon>Fungi</taxon>
        <taxon>Dikarya</taxon>
        <taxon>Ascomycota</taxon>
        <taxon>Pezizomycotina</taxon>
        <taxon>Eurotiomycetes</taxon>
        <taxon>Chaetothyriomycetidae</taxon>
        <taxon>Chaetothyriales</taxon>
        <taxon>Herpotrichiellaceae</taxon>
        <taxon>Cladophialophora</taxon>
    </lineage>
</organism>
<dbReference type="GO" id="GO:0007015">
    <property type="term" value="P:actin filament organization"/>
    <property type="evidence" value="ECO:0007669"/>
    <property type="project" value="InterPro"/>
</dbReference>
<dbReference type="CDD" id="cd07591">
    <property type="entry name" value="BAR_Rvs161p"/>
    <property type="match status" value="1"/>
</dbReference>
<name>A0A0D2I2C1_CLAB1</name>
<dbReference type="GO" id="GO:0031097">
    <property type="term" value="C:medial cortex"/>
    <property type="evidence" value="ECO:0007669"/>
    <property type="project" value="TreeGrafter"/>
</dbReference>
<dbReference type="InterPro" id="IPR037429">
    <property type="entry name" value="Rvs161/Hob3_BAR"/>
</dbReference>
<keyword evidence="2" id="KW-0963">Cytoplasm</keyword>
<dbReference type="PANTHER" id="PTHR47174:SF3">
    <property type="entry name" value="BRIDGING INTEGRATOR 3"/>
    <property type="match status" value="1"/>
</dbReference>
<dbReference type="GO" id="GO:0008289">
    <property type="term" value="F:lipid binding"/>
    <property type="evidence" value="ECO:0007669"/>
    <property type="project" value="TreeGrafter"/>
</dbReference>
<dbReference type="GO" id="GO:1990528">
    <property type="term" value="C:Rvs161p-Rvs167p complex"/>
    <property type="evidence" value="ECO:0007669"/>
    <property type="project" value="TreeGrafter"/>
</dbReference>
<evidence type="ECO:0000313" key="6">
    <source>
        <dbReference type="Proteomes" id="UP000053789"/>
    </source>
</evidence>
<dbReference type="InterPro" id="IPR027267">
    <property type="entry name" value="AH/BAR_dom_sf"/>
</dbReference>
<reference evidence="5" key="1">
    <citation type="submission" date="2015-01" db="EMBL/GenBank/DDBJ databases">
        <title>The Genome Sequence of Cladophialophora bantiana CBS 173.52.</title>
        <authorList>
            <consortium name="The Broad Institute Genomics Platform"/>
            <person name="Cuomo C."/>
            <person name="de Hoog S."/>
            <person name="Gorbushina A."/>
            <person name="Stielow B."/>
            <person name="Teixiera M."/>
            <person name="Abouelleil A."/>
            <person name="Chapman S.B."/>
            <person name="Priest M."/>
            <person name="Young S.K."/>
            <person name="Wortman J."/>
            <person name="Nusbaum C."/>
            <person name="Birren B."/>
        </authorList>
    </citation>
    <scope>NUCLEOTIDE SEQUENCE [LARGE SCALE GENOMIC DNA]</scope>
    <source>
        <strain evidence="5">CBS 173.52</strain>
    </source>
</reference>
<keyword evidence="3" id="KW-0206">Cytoskeleton</keyword>
<dbReference type="InterPro" id="IPR004148">
    <property type="entry name" value="BAR_dom"/>
</dbReference>
<dbReference type="GO" id="GO:0006897">
    <property type="term" value="P:endocytosis"/>
    <property type="evidence" value="ECO:0007669"/>
    <property type="project" value="InterPro"/>
</dbReference>
<dbReference type="GO" id="GO:0051666">
    <property type="term" value="P:actin cortical patch localization"/>
    <property type="evidence" value="ECO:0007669"/>
    <property type="project" value="InterPro"/>
</dbReference>
<dbReference type="SMART" id="SM00721">
    <property type="entry name" value="BAR"/>
    <property type="match status" value="1"/>
</dbReference>
<dbReference type="GO" id="GO:0043332">
    <property type="term" value="C:mating projection tip"/>
    <property type="evidence" value="ECO:0007669"/>
    <property type="project" value="TreeGrafter"/>
</dbReference>
<dbReference type="EMBL" id="KN846982">
    <property type="protein sequence ID" value="KIW97360.1"/>
    <property type="molecule type" value="Genomic_DNA"/>
</dbReference>
<dbReference type="OrthoDB" id="446293at2759"/>
<evidence type="ECO:0000259" key="4">
    <source>
        <dbReference type="PROSITE" id="PS51021"/>
    </source>
</evidence>
<dbReference type="SUPFAM" id="SSF103657">
    <property type="entry name" value="BAR/IMD domain-like"/>
    <property type="match status" value="1"/>
</dbReference>
<dbReference type="PROSITE" id="PS51021">
    <property type="entry name" value="BAR"/>
    <property type="match status" value="1"/>
</dbReference>
<accession>A0A0D2I2C1</accession>
<evidence type="ECO:0000256" key="3">
    <source>
        <dbReference type="ARBA" id="ARBA00023212"/>
    </source>
</evidence>
<feature type="domain" description="BAR" evidence="4">
    <location>
        <begin position="97"/>
        <end position="317"/>
    </location>
</feature>
<dbReference type="RefSeq" id="XP_016624029.1">
    <property type="nucleotide sequence ID" value="XM_016760508.1"/>
</dbReference>
<dbReference type="GeneID" id="27695680"/>
<gene>
    <name evidence="5" type="ORF">Z519_02752</name>
</gene>
<dbReference type="HOGENOM" id="CLU_072096_1_0_1"/>
<protein>
    <submittedName>
        <fullName evidence="5">Protein hob3</fullName>
    </submittedName>
</protein>
<dbReference type="FunFam" id="1.20.1270.60:FF:000014">
    <property type="entry name" value="Protein hob3, variant"/>
    <property type="match status" value="1"/>
</dbReference>
<dbReference type="GO" id="GO:0030479">
    <property type="term" value="C:actin cortical patch"/>
    <property type="evidence" value="ECO:0007669"/>
    <property type="project" value="TreeGrafter"/>
</dbReference>